<dbReference type="GO" id="GO:0016491">
    <property type="term" value="F:oxidoreductase activity"/>
    <property type="evidence" value="ECO:0007669"/>
    <property type="project" value="InterPro"/>
</dbReference>
<dbReference type="PANTHER" id="PTHR43677:SF4">
    <property type="entry name" value="QUINONE OXIDOREDUCTASE-LIKE PROTEIN 2"/>
    <property type="match status" value="1"/>
</dbReference>
<proteinExistence type="predicted"/>
<dbReference type="OrthoDB" id="5195079at2"/>
<dbReference type="RefSeq" id="WP_093847061.1">
    <property type="nucleotide sequence ID" value="NZ_FOSG01000001.1"/>
</dbReference>
<evidence type="ECO:0000313" key="3">
    <source>
        <dbReference type="Proteomes" id="UP000198928"/>
    </source>
</evidence>
<dbReference type="SUPFAM" id="SSF50129">
    <property type="entry name" value="GroES-like"/>
    <property type="match status" value="1"/>
</dbReference>
<dbReference type="InterPro" id="IPR013154">
    <property type="entry name" value="ADH-like_N"/>
</dbReference>
<dbReference type="PANTHER" id="PTHR43677">
    <property type="entry name" value="SHORT-CHAIN DEHYDROGENASE/REDUCTASE"/>
    <property type="match status" value="1"/>
</dbReference>
<dbReference type="InterPro" id="IPR011032">
    <property type="entry name" value="GroES-like_sf"/>
</dbReference>
<accession>A0A1I3UCP9</accession>
<dbReference type="SMART" id="SM00829">
    <property type="entry name" value="PKS_ER"/>
    <property type="match status" value="1"/>
</dbReference>
<dbReference type="Proteomes" id="UP000198928">
    <property type="component" value="Unassembled WGS sequence"/>
</dbReference>
<protein>
    <submittedName>
        <fullName evidence="2">NADPH:quinone reductase</fullName>
    </submittedName>
</protein>
<dbReference type="AlphaFoldDB" id="A0A1I3UCP9"/>
<dbReference type="InterPro" id="IPR036291">
    <property type="entry name" value="NAD(P)-bd_dom_sf"/>
</dbReference>
<dbReference type="InterPro" id="IPR013149">
    <property type="entry name" value="ADH-like_C"/>
</dbReference>
<dbReference type="CDD" id="cd08244">
    <property type="entry name" value="MDR_enoyl_red"/>
    <property type="match status" value="1"/>
</dbReference>
<dbReference type="Pfam" id="PF08240">
    <property type="entry name" value="ADH_N"/>
    <property type="match status" value="1"/>
</dbReference>
<sequence>MHAVRLHAFGPAGNLRYERVPDPEPGPGQVRIAVAAAGVHLVDTALREGLRLGPTPTPAELPTIPGREVAGTVDALGEGVDPAWLGRRVAAHLGMAPGGYAELAVTGAERLHPLPGGLSEDHAVALVGTGRTAMGVLRFADLSPADTVLVLAAAGGIGSLLVQYARHRGATVVGAAGGPEKVRAVEGMGADLAVDYTRGDWTERIREKFGDRPVTYLFEGVGGGLGREATALLAPGGSHLSYGYASAGFSPEGQAVLSEEEQRKLGVTSRSVLGKPMFDRIGGMENIRVLEEEAMALAAGGVLVPPVHHFPLAHAARAHRALETRATLGKVVLVP</sequence>
<dbReference type="Gene3D" id="3.90.180.10">
    <property type="entry name" value="Medium-chain alcohol dehydrogenases, catalytic domain"/>
    <property type="match status" value="1"/>
</dbReference>
<keyword evidence="3" id="KW-1185">Reference proteome</keyword>
<dbReference type="Gene3D" id="3.40.50.720">
    <property type="entry name" value="NAD(P)-binding Rossmann-like Domain"/>
    <property type="match status" value="1"/>
</dbReference>
<gene>
    <name evidence="2" type="ORF">SAMN05192584_101412</name>
</gene>
<dbReference type="EMBL" id="FOSG01000001">
    <property type="protein sequence ID" value="SFJ80692.1"/>
    <property type="molecule type" value="Genomic_DNA"/>
</dbReference>
<reference evidence="3" key="1">
    <citation type="submission" date="2016-10" db="EMBL/GenBank/DDBJ databases">
        <authorList>
            <person name="Varghese N."/>
            <person name="Submissions S."/>
        </authorList>
    </citation>
    <scope>NUCLEOTIDE SEQUENCE [LARGE SCALE GENOMIC DNA]</scope>
    <source>
        <strain evidence="3">PL19</strain>
    </source>
</reference>
<feature type="domain" description="Enoyl reductase (ER)" evidence="1">
    <location>
        <begin position="10"/>
        <end position="333"/>
    </location>
</feature>
<dbReference type="InterPro" id="IPR051397">
    <property type="entry name" value="Zn-ADH-like_protein"/>
</dbReference>
<dbReference type="SUPFAM" id="SSF51735">
    <property type="entry name" value="NAD(P)-binding Rossmann-fold domains"/>
    <property type="match status" value="1"/>
</dbReference>
<dbReference type="Pfam" id="PF00107">
    <property type="entry name" value="ADH_zinc_N"/>
    <property type="match status" value="1"/>
</dbReference>
<evidence type="ECO:0000313" key="2">
    <source>
        <dbReference type="EMBL" id="SFJ80692.1"/>
    </source>
</evidence>
<evidence type="ECO:0000259" key="1">
    <source>
        <dbReference type="SMART" id="SM00829"/>
    </source>
</evidence>
<organism evidence="2 3">
    <name type="scientific">Streptomyces pini</name>
    <dbReference type="NCBI Taxonomy" id="1520580"/>
    <lineage>
        <taxon>Bacteria</taxon>
        <taxon>Bacillati</taxon>
        <taxon>Actinomycetota</taxon>
        <taxon>Actinomycetes</taxon>
        <taxon>Kitasatosporales</taxon>
        <taxon>Streptomycetaceae</taxon>
        <taxon>Streptomyces</taxon>
    </lineage>
</organism>
<dbReference type="InterPro" id="IPR020843">
    <property type="entry name" value="ER"/>
</dbReference>
<name>A0A1I3UCP9_9ACTN</name>